<dbReference type="OrthoDB" id="9147297at2"/>
<dbReference type="SUPFAM" id="SSF53822">
    <property type="entry name" value="Periplasmic binding protein-like I"/>
    <property type="match status" value="1"/>
</dbReference>
<feature type="domain" description="Periplasmic binding protein" evidence="5">
    <location>
        <begin position="35"/>
        <end position="287"/>
    </location>
</feature>
<sequence>MNKVRHLALLPLAAAASVALAGFGAAAAADKGYVIGVSNTVQGNGWREEMICSIKAQALVSGEVESLNISHRNTDAAGQLEDIRNLISAGVDAIIVNPADPSGVNAAIKEAIDAGIVVVAVDQTVTEPSAYVISNDQEEYGYVGAKWLFEQLGGSGDVIYMRGAAGASADSDRDKGFKRALEEASGIEVVHEVFTGWQMDQAKQQLLDYLATGVPFDGIWTSGTDIVIVDALLESDAPLATVVGADTGGFVKQLISVEGLTGGAVTNPGSIGGAGVTLALQLLKGEQPESRIVHVQPVLWENVTEEGRAQLTAASDPSLDPDWPVGISIPEWTTYTKDQIIACKGPGE</sequence>
<protein>
    <submittedName>
        <fullName evidence="6">Monosaccharide ABC transporter substrate-binding protein, CUT2 family</fullName>
    </submittedName>
</protein>
<comment type="similarity">
    <text evidence="2">Belongs to the bacterial solute-binding protein 2 family.</text>
</comment>
<evidence type="ECO:0000256" key="2">
    <source>
        <dbReference type="ARBA" id="ARBA00007639"/>
    </source>
</evidence>
<dbReference type="Gene3D" id="3.40.50.2300">
    <property type="match status" value="2"/>
</dbReference>
<evidence type="ECO:0000259" key="5">
    <source>
        <dbReference type="Pfam" id="PF13407"/>
    </source>
</evidence>
<keyword evidence="7" id="KW-1185">Reference proteome</keyword>
<evidence type="ECO:0000313" key="7">
    <source>
        <dbReference type="Proteomes" id="UP000199071"/>
    </source>
</evidence>
<dbReference type="GO" id="GO:0030246">
    <property type="term" value="F:carbohydrate binding"/>
    <property type="evidence" value="ECO:0007669"/>
    <property type="project" value="UniProtKB-ARBA"/>
</dbReference>
<dbReference type="AlphaFoldDB" id="A0A1G6B9F3"/>
<keyword evidence="3 4" id="KW-0732">Signal</keyword>
<dbReference type="PANTHER" id="PTHR46847:SF1">
    <property type="entry name" value="D-ALLOSE-BINDING PERIPLASMIC PROTEIN-RELATED"/>
    <property type="match status" value="1"/>
</dbReference>
<dbReference type="STRING" id="665467.SAMN02982931_01389"/>
<feature type="chain" id="PRO_5011437550" evidence="4">
    <location>
        <begin position="22"/>
        <end position="348"/>
    </location>
</feature>
<evidence type="ECO:0000313" key="6">
    <source>
        <dbReference type="EMBL" id="SDB17282.1"/>
    </source>
</evidence>
<dbReference type="Pfam" id="PF13407">
    <property type="entry name" value="Peripla_BP_4"/>
    <property type="match status" value="1"/>
</dbReference>
<evidence type="ECO:0000256" key="3">
    <source>
        <dbReference type="ARBA" id="ARBA00022729"/>
    </source>
</evidence>
<dbReference type="RefSeq" id="WP_090875649.1">
    <property type="nucleotide sequence ID" value="NZ_FMXQ01000002.1"/>
</dbReference>
<dbReference type="InterPro" id="IPR028082">
    <property type="entry name" value="Peripla_BP_I"/>
</dbReference>
<evidence type="ECO:0000256" key="4">
    <source>
        <dbReference type="SAM" id="SignalP"/>
    </source>
</evidence>
<dbReference type="GO" id="GO:0030313">
    <property type="term" value="C:cell envelope"/>
    <property type="evidence" value="ECO:0007669"/>
    <property type="project" value="UniProtKB-SubCell"/>
</dbReference>
<reference evidence="6 7" key="1">
    <citation type="submission" date="2016-10" db="EMBL/GenBank/DDBJ databases">
        <authorList>
            <person name="de Groot N.N."/>
        </authorList>
    </citation>
    <scope>NUCLEOTIDE SEQUENCE [LARGE SCALE GENOMIC DNA]</scope>
    <source>
        <strain evidence="6 7">ATCC 35022</strain>
    </source>
</reference>
<gene>
    <name evidence="6" type="ORF">SAMN02982931_01389</name>
</gene>
<name>A0A1G6B9F3_9HYPH</name>
<accession>A0A1G6B9F3</accession>
<dbReference type="CDD" id="cd06300">
    <property type="entry name" value="PBP1_ABC_sugar_binding-like"/>
    <property type="match status" value="1"/>
</dbReference>
<proteinExistence type="inferred from homology"/>
<dbReference type="PANTHER" id="PTHR46847">
    <property type="entry name" value="D-ALLOSE-BINDING PERIPLASMIC PROTEIN-RELATED"/>
    <property type="match status" value="1"/>
</dbReference>
<evidence type="ECO:0000256" key="1">
    <source>
        <dbReference type="ARBA" id="ARBA00004196"/>
    </source>
</evidence>
<dbReference type="InterPro" id="IPR025997">
    <property type="entry name" value="SBP_2_dom"/>
</dbReference>
<dbReference type="Proteomes" id="UP000199071">
    <property type="component" value="Unassembled WGS sequence"/>
</dbReference>
<organism evidence="6 7">
    <name type="scientific">Bauldia litoralis</name>
    <dbReference type="NCBI Taxonomy" id="665467"/>
    <lineage>
        <taxon>Bacteria</taxon>
        <taxon>Pseudomonadati</taxon>
        <taxon>Pseudomonadota</taxon>
        <taxon>Alphaproteobacteria</taxon>
        <taxon>Hyphomicrobiales</taxon>
        <taxon>Kaistiaceae</taxon>
        <taxon>Bauldia</taxon>
    </lineage>
</organism>
<feature type="signal peptide" evidence="4">
    <location>
        <begin position="1"/>
        <end position="21"/>
    </location>
</feature>
<dbReference type="EMBL" id="FMXQ01000002">
    <property type="protein sequence ID" value="SDB17282.1"/>
    <property type="molecule type" value="Genomic_DNA"/>
</dbReference>
<comment type="subcellular location">
    <subcellularLocation>
        <location evidence="1">Cell envelope</location>
    </subcellularLocation>
</comment>